<feature type="domain" description="GGDEF" evidence="1">
    <location>
        <begin position="118"/>
        <end position="240"/>
    </location>
</feature>
<dbReference type="AlphaFoldDB" id="A0A363CXA2"/>
<keyword evidence="3" id="KW-1185">Reference proteome</keyword>
<dbReference type="EMBL" id="MUXE01000015">
    <property type="protein sequence ID" value="PUE63704.1"/>
    <property type="molecule type" value="Genomic_DNA"/>
</dbReference>
<evidence type="ECO:0000313" key="2">
    <source>
        <dbReference type="EMBL" id="PUE63704.1"/>
    </source>
</evidence>
<reference evidence="2 3" key="1">
    <citation type="submission" date="2017-02" db="EMBL/GenBank/DDBJ databases">
        <title>Arcobacter caeni sp. nov, a new Arcobacter species isolated from reclaimed water.</title>
        <authorList>
            <person name="Figueras M.J."/>
            <person name="Perez-Cataluna A."/>
            <person name="Salas-Masso N."/>
        </authorList>
    </citation>
    <scope>NUCLEOTIDE SEQUENCE [LARGE SCALE GENOMIC DNA]</scope>
    <source>
        <strain evidence="2 3">RW17-10</strain>
    </source>
</reference>
<proteinExistence type="predicted"/>
<dbReference type="InterPro" id="IPR043128">
    <property type="entry name" value="Rev_trsase/Diguanyl_cyclase"/>
</dbReference>
<dbReference type="Proteomes" id="UP000251135">
    <property type="component" value="Unassembled WGS sequence"/>
</dbReference>
<organism evidence="2 3">
    <name type="scientific">Arcobacter caeni</name>
    <dbReference type="NCBI Taxonomy" id="1912877"/>
    <lineage>
        <taxon>Bacteria</taxon>
        <taxon>Pseudomonadati</taxon>
        <taxon>Campylobacterota</taxon>
        <taxon>Epsilonproteobacteria</taxon>
        <taxon>Campylobacterales</taxon>
        <taxon>Arcobacteraceae</taxon>
        <taxon>Arcobacter</taxon>
    </lineage>
</organism>
<name>A0A363CXA2_9BACT</name>
<dbReference type="InterPro" id="IPR000160">
    <property type="entry name" value="GGDEF_dom"/>
</dbReference>
<accession>A0A363CXA2</accession>
<protein>
    <recommendedName>
        <fullName evidence="1">GGDEF domain-containing protein</fullName>
    </recommendedName>
</protein>
<evidence type="ECO:0000259" key="1">
    <source>
        <dbReference type="Pfam" id="PF00990"/>
    </source>
</evidence>
<gene>
    <name evidence="2" type="ORF">B0174_09795</name>
</gene>
<comment type="caution">
    <text evidence="2">The sequence shown here is derived from an EMBL/GenBank/DDBJ whole genome shotgun (WGS) entry which is preliminary data.</text>
</comment>
<dbReference type="Gene3D" id="3.30.70.270">
    <property type="match status" value="1"/>
</dbReference>
<sequence>MRQQLKKITDLTINDILNKNIILPSTYFDKFNYHAKELEIDLDDEKFKHEINKLISEDFHEIENYMNLIATNAASLKENTKNAADAILNNDIDSLNDIYKKILNLELEVKNLNDKLFVDDITNTFNKKWIYKIFLNDNALFQQNGICILVDVIDHNYIQNEYGDLLANNLLIFATKFIKQKLKDEDFDYDMVRYSENKFIIFIQNLTEEKKDVVNFILNLEQLLSSTTLKSNSGLFIKAKYEFKICSFKINQDSKEIFESLLSKEKKRKI</sequence>
<evidence type="ECO:0000313" key="3">
    <source>
        <dbReference type="Proteomes" id="UP000251135"/>
    </source>
</evidence>
<dbReference type="Pfam" id="PF00990">
    <property type="entry name" value="GGDEF"/>
    <property type="match status" value="1"/>
</dbReference>
<dbReference type="RefSeq" id="WP_108560196.1">
    <property type="nucleotide sequence ID" value="NZ_MUXE01000015.1"/>
</dbReference>
<dbReference type="OrthoDB" id="5343745at2"/>